<gene>
    <name evidence="9" type="ORF">KG103_06095</name>
</gene>
<dbReference type="Gene3D" id="3.30.200.20">
    <property type="entry name" value="Phosphorylase Kinase, domain 1"/>
    <property type="match status" value="1"/>
</dbReference>
<name>A0ABX8DA36_9CELL</name>
<keyword evidence="5 7" id="KW-0067">ATP-binding</keyword>
<reference evidence="9 10" key="1">
    <citation type="submission" date="2021-05" db="EMBL/GenBank/DDBJ databases">
        <title>Novel species in genus Cellulomonas.</title>
        <authorList>
            <person name="Zhang G."/>
        </authorList>
    </citation>
    <scope>NUCLEOTIDE SEQUENCE [LARGE SCALE GENOMIC DNA]</scope>
    <source>
        <strain evidence="10">zg-ZUI222</strain>
    </source>
</reference>
<dbReference type="CDD" id="cd05150">
    <property type="entry name" value="APH"/>
    <property type="match status" value="1"/>
</dbReference>
<dbReference type="InterPro" id="IPR011009">
    <property type="entry name" value="Kinase-like_dom_sf"/>
</dbReference>
<accession>A0ABX8DA36</accession>
<evidence type="ECO:0000256" key="7">
    <source>
        <dbReference type="PIRNR" id="PIRNR000706"/>
    </source>
</evidence>
<comment type="similarity">
    <text evidence="1 7">Belongs to the aminoglycoside phosphotransferase family.</text>
</comment>
<proteinExistence type="inferred from homology"/>
<evidence type="ECO:0000313" key="9">
    <source>
        <dbReference type="EMBL" id="QVI64126.1"/>
    </source>
</evidence>
<protein>
    <submittedName>
        <fullName evidence="9">Aminoglycoside 3'-phosphotransferase</fullName>
    </submittedName>
</protein>
<dbReference type="Pfam" id="PF01636">
    <property type="entry name" value="APH"/>
    <property type="match status" value="1"/>
</dbReference>
<dbReference type="Gene3D" id="3.90.1200.10">
    <property type="match status" value="1"/>
</dbReference>
<keyword evidence="10" id="KW-1185">Reference proteome</keyword>
<evidence type="ECO:0000259" key="8">
    <source>
        <dbReference type="Pfam" id="PF01636"/>
    </source>
</evidence>
<evidence type="ECO:0000256" key="1">
    <source>
        <dbReference type="ARBA" id="ARBA00006219"/>
    </source>
</evidence>
<evidence type="ECO:0000256" key="6">
    <source>
        <dbReference type="ARBA" id="ARBA00023251"/>
    </source>
</evidence>
<dbReference type="Proteomes" id="UP000677804">
    <property type="component" value="Chromosome"/>
</dbReference>
<sequence>MPGEEVPVPDAVTRIAGGAPVEAVWVNAVGGVTFRVGDDRYVKWAPVGVPELDLAAEALRLTWARQLTPVPEVLDLGADDAGTWLVTAAIDARSAVVPPWSSRPAQAAAAIGEGLRALHDALPVGDCPFDWSARSRVERALEHLAAGDTPAGWSPEHRHLSADEARARLLDVPPVDRLVVCHADACAPNTLIGDDGRWAAHVDLGRLGVADRWADLAVAAWSTGWNYGPGYDTTVYEAYGVEPDDDRIAYYRLLWDAS</sequence>
<evidence type="ECO:0000313" key="10">
    <source>
        <dbReference type="Proteomes" id="UP000677804"/>
    </source>
</evidence>
<evidence type="ECO:0000256" key="3">
    <source>
        <dbReference type="ARBA" id="ARBA00022741"/>
    </source>
</evidence>
<dbReference type="InterPro" id="IPR024165">
    <property type="entry name" value="Kan/Strep_kinase"/>
</dbReference>
<keyword evidence="3 7" id="KW-0547">Nucleotide-binding</keyword>
<keyword evidence="6 7" id="KW-0046">Antibiotic resistance</keyword>
<evidence type="ECO:0000256" key="2">
    <source>
        <dbReference type="ARBA" id="ARBA00022679"/>
    </source>
</evidence>
<dbReference type="PIRSF" id="PIRSF000706">
    <property type="entry name" value="Kanamycin_kin"/>
    <property type="match status" value="1"/>
</dbReference>
<organism evidence="9 10">
    <name type="scientific">Cellulomonas wangleii</name>
    <dbReference type="NCBI Taxonomy" id="2816956"/>
    <lineage>
        <taxon>Bacteria</taxon>
        <taxon>Bacillati</taxon>
        <taxon>Actinomycetota</taxon>
        <taxon>Actinomycetes</taxon>
        <taxon>Micrococcales</taxon>
        <taxon>Cellulomonadaceae</taxon>
        <taxon>Cellulomonas</taxon>
    </lineage>
</organism>
<dbReference type="EMBL" id="CP074405">
    <property type="protein sequence ID" value="QVI64126.1"/>
    <property type="molecule type" value="Genomic_DNA"/>
</dbReference>
<keyword evidence="2 7" id="KW-0808">Transferase</keyword>
<dbReference type="InterPro" id="IPR002575">
    <property type="entry name" value="Aminoglycoside_PTrfase"/>
</dbReference>
<keyword evidence="4 7" id="KW-0418">Kinase</keyword>
<dbReference type="SUPFAM" id="SSF56112">
    <property type="entry name" value="Protein kinase-like (PK-like)"/>
    <property type="match status" value="1"/>
</dbReference>
<feature type="domain" description="Aminoglycoside phosphotransferase" evidence="8">
    <location>
        <begin position="33"/>
        <end position="249"/>
    </location>
</feature>
<evidence type="ECO:0000256" key="5">
    <source>
        <dbReference type="ARBA" id="ARBA00022840"/>
    </source>
</evidence>
<evidence type="ECO:0000256" key="4">
    <source>
        <dbReference type="ARBA" id="ARBA00022777"/>
    </source>
</evidence>